<evidence type="ECO:0000256" key="1">
    <source>
        <dbReference type="ARBA" id="ARBA00022691"/>
    </source>
</evidence>
<reference evidence="6" key="2">
    <citation type="submission" date="2021-04" db="EMBL/GenBank/DDBJ databases">
        <authorList>
            <person name="Gilroy R."/>
        </authorList>
    </citation>
    <scope>NUCLEOTIDE SEQUENCE</scope>
    <source>
        <strain evidence="6">ChiSjej1B19-5720</strain>
    </source>
</reference>
<dbReference type="InterPro" id="IPR007197">
    <property type="entry name" value="rSAM"/>
</dbReference>
<dbReference type="EMBL" id="DWYZ01000137">
    <property type="protein sequence ID" value="HJB28543.1"/>
    <property type="molecule type" value="Genomic_DNA"/>
</dbReference>
<comment type="caution">
    <text evidence="6">The sequence shown here is derived from an EMBL/GenBank/DDBJ whole genome shotgun (WGS) entry which is preliminary data.</text>
</comment>
<dbReference type="PANTHER" id="PTHR43273">
    <property type="entry name" value="ANAEROBIC SULFATASE-MATURATING ENZYME HOMOLOG ASLB-RELATED"/>
    <property type="match status" value="1"/>
</dbReference>
<evidence type="ECO:0000256" key="2">
    <source>
        <dbReference type="ARBA" id="ARBA00022723"/>
    </source>
</evidence>
<dbReference type="SFLD" id="SFLDG01067">
    <property type="entry name" value="SPASM/twitch_domain_containing"/>
    <property type="match status" value="1"/>
</dbReference>
<evidence type="ECO:0000256" key="3">
    <source>
        <dbReference type="ARBA" id="ARBA00023004"/>
    </source>
</evidence>
<gene>
    <name evidence="6" type="ORF">IAA06_07080</name>
</gene>
<evidence type="ECO:0000313" key="7">
    <source>
        <dbReference type="Proteomes" id="UP000823842"/>
    </source>
</evidence>
<feature type="non-terminal residue" evidence="6">
    <location>
        <position position="164"/>
    </location>
</feature>
<dbReference type="SFLD" id="SFLDS00029">
    <property type="entry name" value="Radical_SAM"/>
    <property type="match status" value="1"/>
</dbReference>
<dbReference type="CDD" id="cd01335">
    <property type="entry name" value="Radical_SAM"/>
    <property type="match status" value="1"/>
</dbReference>
<dbReference type="PANTHER" id="PTHR43273:SF8">
    <property type="entry name" value="RADICAL SAM DOMAIN PROTEIN"/>
    <property type="match status" value="1"/>
</dbReference>
<evidence type="ECO:0000259" key="5">
    <source>
        <dbReference type="Pfam" id="PF04055"/>
    </source>
</evidence>
<feature type="domain" description="Radical SAM core" evidence="5">
    <location>
        <begin position="8"/>
        <end position="144"/>
    </location>
</feature>
<dbReference type="SUPFAM" id="SSF102114">
    <property type="entry name" value="Radical SAM enzymes"/>
    <property type="match status" value="1"/>
</dbReference>
<dbReference type="Gene3D" id="3.20.20.70">
    <property type="entry name" value="Aldolase class I"/>
    <property type="match status" value="1"/>
</dbReference>
<keyword evidence="2" id="KW-0479">Metal-binding</keyword>
<dbReference type="Proteomes" id="UP000823842">
    <property type="component" value="Unassembled WGS sequence"/>
</dbReference>
<dbReference type="SFLD" id="SFLDG01386">
    <property type="entry name" value="main_SPASM_domain-containing"/>
    <property type="match status" value="1"/>
</dbReference>
<keyword evidence="4" id="KW-0411">Iron-sulfur</keyword>
<dbReference type="GO" id="GO:0051536">
    <property type="term" value="F:iron-sulfur cluster binding"/>
    <property type="evidence" value="ECO:0007669"/>
    <property type="project" value="UniProtKB-KW"/>
</dbReference>
<dbReference type="AlphaFoldDB" id="A0A9D2RVR1"/>
<dbReference type="Pfam" id="PF04055">
    <property type="entry name" value="Radical_SAM"/>
    <property type="match status" value="1"/>
</dbReference>
<keyword evidence="3" id="KW-0408">Iron</keyword>
<organism evidence="6 7">
    <name type="scientific">Candidatus Blautia faecavium</name>
    <dbReference type="NCBI Taxonomy" id="2838487"/>
    <lineage>
        <taxon>Bacteria</taxon>
        <taxon>Bacillati</taxon>
        <taxon>Bacillota</taxon>
        <taxon>Clostridia</taxon>
        <taxon>Lachnospirales</taxon>
        <taxon>Lachnospiraceae</taxon>
        <taxon>Blautia</taxon>
    </lineage>
</organism>
<reference evidence="6" key="1">
    <citation type="journal article" date="2021" name="PeerJ">
        <title>Extensive microbial diversity within the chicken gut microbiome revealed by metagenomics and culture.</title>
        <authorList>
            <person name="Gilroy R."/>
            <person name="Ravi A."/>
            <person name="Getino M."/>
            <person name="Pursley I."/>
            <person name="Horton D.L."/>
            <person name="Alikhan N.F."/>
            <person name="Baker D."/>
            <person name="Gharbi K."/>
            <person name="Hall N."/>
            <person name="Watson M."/>
            <person name="Adriaenssens E.M."/>
            <person name="Foster-Nyarko E."/>
            <person name="Jarju S."/>
            <person name="Secka A."/>
            <person name="Antonio M."/>
            <person name="Oren A."/>
            <person name="Chaudhuri R.R."/>
            <person name="La Ragione R."/>
            <person name="Hildebrand F."/>
            <person name="Pallen M.J."/>
        </authorList>
    </citation>
    <scope>NUCLEOTIDE SEQUENCE</scope>
    <source>
        <strain evidence="6">ChiSjej1B19-5720</strain>
    </source>
</reference>
<keyword evidence="1" id="KW-0949">S-adenosyl-L-methionine</keyword>
<dbReference type="GO" id="GO:0016491">
    <property type="term" value="F:oxidoreductase activity"/>
    <property type="evidence" value="ECO:0007669"/>
    <property type="project" value="InterPro"/>
</dbReference>
<dbReference type="InterPro" id="IPR023867">
    <property type="entry name" value="Sulphatase_maturase_rSAM"/>
</dbReference>
<dbReference type="InterPro" id="IPR013785">
    <property type="entry name" value="Aldolase_TIM"/>
</dbReference>
<accession>A0A9D2RVR1</accession>
<evidence type="ECO:0000256" key="4">
    <source>
        <dbReference type="ARBA" id="ARBA00023014"/>
    </source>
</evidence>
<dbReference type="SFLD" id="SFLDG01384">
    <property type="entry name" value="thioether_bond_formation_requi"/>
    <property type="match status" value="1"/>
</dbReference>
<name>A0A9D2RVR1_9FIRM</name>
<protein>
    <submittedName>
        <fullName evidence="6">4Fe-4S cluster-binding domain-containing protein</fullName>
    </submittedName>
</protein>
<proteinExistence type="predicted"/>
<evidence type="ECO:0000313" key="6">
    <source>
        <dbReference type="EMBL" id="HJB28543.1"/>
    </source>
</evidence>
<dbReference type="GO" id="GO:0046872">
    <property type="term" value="F:metal ion binding"/>
    <property type="evidence" value="ECO:0007669"/>
    <property type="project" value="UniProtKB-KW"/>
</dbReference>
<sequence length="164" mass="19063">MYTLTLEINQICNFKCSYCYLGKKNGKVMSENVAYAGIDLALLNVQKHQDKRLWVDFVGGEALLSFEMICKIVRYIEKQILRKDITVNYSITTNGSIMNKEILRFFIDKKVHIKLSIDGDKMIHNRNRKLLSGKGSFELIEKNLIFFKLYEKYTSINIQAAHVI</sequence>
<dbReference type="InterPro" id="IPR058240">
    <property type="entry name" value="rSAM_sf"/>
</dbReference>